<feature type="region of interest" description="Disordered" evidence="1">
    <location>
        <begin position="69"/>
        <end position="105"/>
    </location>
</feature>
<proteinExistence type="predicted"/>
<dbReference type="HOGENOM" id="CLU_2238993_0_0_1"/>
<reference evidence="3" key="1">
    <citation type="submission" date="2011-07" db="EMBL/GenBank/DDBJ databases">
        <authorList>
            <consortium name="Caenorhabditis brenneri Sequencing and Analysis Consortium"/>
            <person name="Wilson R.K."/>
        </authorList>
    </citation>
    <scope>NUCLEOTIDE SEQUENCE [LARGE SCALE GENOMIC DNA]</scope>
    <source>
        <strain evidence="3">PB2801</strain>
    </source>
</reference>
<evidence type="ECO:0000313" key="2">
    <source>
        <dbReference type="EMBL" id="EGT57397.1"/>
    </source>
</evidence>
<dbReference type="AlphaFoldDB" id="G0NC66"/>
<evidence type="ECO:0000313" key="3">
    <source>
        <dbReference type="Proteomes" id="UP000008068"/>
    </source>
</evidence>
<name>G0NC66_CAEBE</name>
<evidence type="ECO:0000256" key="1">
    <source>
        <dbReference type="SAM" id="MobiDB-lite"/>
    </source>
</evidence>
<dbReference type="Proteomes" id="UP000008068">
    <property type="component" value="Unassembled WGS sequence"/>
</dbReference>
<organism evidence="3">
    <name type="scientific">Caenorhabditis brenneri</name>
    <name type="common">Nematode worm</name>
    <dbReference type="NCBI Taxonomy" id="135651"/>
    <lineage>
        <taxon>Eukaryota</taxon>
        <taxon>Metazoa</taxon>
        <taxon>Ecdysozoa</taxon>
        <taxon>Nematoda</taxon>
        <taxon>Chromadorea</taxon>
        <taxon>Rhabditida</taxon>
        <taxon>Rhabditina</taxon>
        <taxon>Rhabditomorpha</taxon>
        <taxon>Rhabditoidea</taxon>
        <taxon>Rhabditidae</taxon>
        <taxon>Peloderinae</taxon>
        <taxon>Caenorhabditis</taxon>
    </lineage>
</organism>
<protein>
    <submittedName>
        <fullName evidence="2">Uncharacterized protein</fullName>
    </submittedName>
</protein>
<accession>G0NC66</accession>
<sequence length="105" mass="12326">MKPYKVTLLSGNLNHLQKTHLFMPLERLKLYPIDLQMTHAANDMNVEYEAVFEYFEDLKRRNGIPEPSDPFVVITDSHNESNNNQFIPALQKEERGNPTSSQWHR</sequence>
<keyword evidence="3" id="KW-1185">Reference proteome</keyword>
<gene>
    <name evidence="2" type="ORF">CAEBREN_10998</name>
</gene>
<dbReference type="EMBL" id="GL379861">
    <property type="protein sequence ID" value="EGT57397.1"/>
    <property type="molecule type" value="Genomic_DNA"/>
</dbReference>
<dbReference type="InParanoid" id="G0NC66"/>